<dbReference type="SMART" id="SM01230">
    <property type="entry name" value="Gln-synt_C"/>
    <property type="match status" value="1"/>
</dbReference>
<dbReference type="RefSeq" id="WP_386372204.1">
    <property type="nucleotide sequence ID" value="NZ_JBHUMP010000003.1"/>
</dbReference>
<dbReference type="GO" id="GO:0016874">
    <property type="term" value="F:ligase activity"/>
    <property type="evidence" value="ECO:0007669"/>
    <property type="project" value="UniProtKB-KW"/>
</dbReference>
<sequence>MADWTENLPQAARDYLEGRRLDEVECIIPDLPGIARGKAVPASKFARQEYFHLPDSIFYQTITGEWGEAAGEEGFIEKDMILRPDMQTATAAPWTGDWTLQVIHDAYDRDGVPVPYSPRNVLKRVVELYRAKGWEPIVAPEMEFFLVARNLDPAHEIKPMMGRSGRPAAARQAYSMTAVDEFGPVIDDIYDFAEAQGFEIDGITQEGGAGQLEINLLHGDPVKLADEVFYFKRLIREAAMRHDCYATFMAKPIADEPGSAMHIHHSVLDTKTGENIFSNAKGGETDAFLHFIAGLQNHMPAALAVIAPYVNSYRRYVKDHAAPINLEWGRDNRTTGIRVPLSGPGSRRVENRLAGMDCNPYLGIAASLACGYLGMLDAQMPLPEFKGDAYVGDGDIPRVQGEALTLFDEATPLHEVLGHEFARVYGIVKRAEYDEFLQVISPWEREHLLMNV</sequence>
<dbReference type="InterPro" id="IPR008146">
    <property type="entry name" value="Gln_synth_cat_dom"/>
</dbReference>
<dbReference type="PANTHER" id="PTHR43785:SF3">
    <property type="entry name" value="GS CATALYTIC DOMAIN-CONTAINING PROTEIN"/>
    <property type="match status" value="1"/>
</dbReference>
<dbReference type="PANTHER" id="PTHR43785">
    <property type="entry name" value="GAMMA-GLUTAMYLPUTRESCINE SYNTHETASE"/>
    <property type="match status" value="1"/>
</dbReference>
<evidence type="ECO:0000256" key="3">
    <source>
        <dbReference type="ARBA" id="ARBA00022842"/>
    </source>
</evidence>
<dbReference type="PROSITE" id="PS00181">
    <property type="entry name" value="GLNA_ATP"/>
    <property type="match status" value="1"/>
</dbReference>
<dbReference type="PROSITE" id="PS51987">
    <property type="entry name" value="GS_CATALYTIC"/>
    <property type="match status" value="1"/>
</dbReference>
<dbReference type="Pfam" id="PF00120">
    <property type="entry name" value="Gln-synt_C"/>
    <property type="match status" value="1"/>
</dbReference>
<evidence type="ECO:0000259" key="6">
    <source>
        <dbReference type="PROSITE" id="PS51987"/>
    </source>
</evidence>
<keyword evidence="8" id="KW-1185">Reference proteome</keyword>
<evidence type="ECO:0000313" key="8">
    <source>
        <dbReference type="Proteomes" id="UP001597474"/>
    </source>
</evidence>
<comment type="caution">
    <text evidence="7">The sequence shown here is derived from an EMBL/GenBank/DDBJ whole genome shotgun (WGS) entry which is preliminary data.</text>
</comment>
<comment type="similarity">
    <text evidence="4 5">Belongs to the glutamine synthetase family.</text>
</comment>
<dbReference type="Gene3D" id="3.30.590.10">
    <property type="entry name" value="Glutamine synthetase/guanido kinase, catalytic domain"/>
    <property type="match status" value="1"/>
</dbReference>
<evidence type="ECO:0000256" key="2">
    <source>
        <dbReference type="ARBA" id="ARBA00022598"/>
    </source>
</evidence>
<keyword evidence="2 7" id="KW-0436">Ligase</keyword>
<keyword evidence="3" id="KW-0460">Magnesium</keyword>
<dbReference type="EMBL" id="JBHUMP010000003">
    <property type="protein sequence ID" value="MFD2738994.1"/>
    <property type="molecule type" value="Genomic_DNA"/>
</dbReference>
<evidence type="ECO:0000256" key="4">
    <source>
        <dbReference type="PROSITE-ProRule" id="PRU01331"/>
    </source>
</evidence>
<dbReference type="SUPFAM" id="SSF54368">
    <property type="entry name" value="Glutamine synthetase, N-terminal domain"/>
    <property type="match status" value="1"/>
</dbReference>
<dbReference type="SUPFAM" id="SSF55931">
    <property type="entry name" value="Glutamine synthetase/guanido kinase"/>
    <property type="match status" value="1"/>
</dbReference>
<reference evidence="8" key="1">
    <citation type="journal article" date="2019" name="Int. J. Syst. Evol. Microbiol.">
        <title>The Global Catalogue of Microorganisms (GCM) 10K type strain sequencing project: providing services to taxonomists for standard genome sequencing and annotation.</title>
        <authorList>
            <consortium name="The Broad Institute Genomics Platform"/>
            <consortium name="The Broad Institute Genome Sequencing Center for Infectious Disease"/>
            <person name="Wu L."/>
            <person name="Ma J."/>
        </authorList>
    </citation>
    <scope>NUCLEOTIDE SEQUENCE [LARGE SCALE GENOMIC DNA]</scope>
    <source>
        <strain evidence="8">TISTR 2562</strain>
    </source>
</reference>
<gene>
    <name evidence="7" type="ORF">ACFSUD_05405</name>
</gene>
<dbReference type="Gene3D" id="3.10.20.70">
    <property type="entry name" value="Glutamine synthetase, N-terminal domain"/>
    <property type="match status" value="1"/>
</dbReference>
<dbReference type="InterPro" id="IPR036651">
    <property type="entry name" value="Gln_synt_N_sf"/>
</dbReference>
<protein>
    <submittedName>
        <fullName evidence="7">Glutamine synthetase family protein</fullName>
        <ecNumber evidence="7">6.3.1.-</ecNumber>
    </submittedName>
</protein>
<dbReference type="Proteomes" id="UP001597474">
    <property type="component" value="Unassembled WGS sequence"/>
</dbReference>
<feature type="domain" description="GS catalytic" evidence="6">
    <location>
        <begin position="118"/>
        <end position="452"/>
    </location>
</feature>
<comment type="cofactor">
    <cofactor evidence="1">
        <name>Mg(2+)</name>
        <dbReference type="ChEBI" id="CHEBI:18420"/>
    </cofactor>
</comment>
<proteinExistence type="inferred from homology"/>
<dbReference type="InterPro" id="IPR014746">
    <property type="entry name" value="Gln_synth/guanido_kin_cat_dom"/>
</dbReference>
<organism evidence="7 8">
    <name type="scientific">Sulfitobacter aestuarii</name>
    <dbReference type="NCBI Taxonomy" id="2161676"/>
    <lineage>
        <taxon>Bacteria</taxon>
        <taxon>Pseudomonadati</taxon>
        <taxon>Pseudomonadota</taxon>
        <taxon>Alphaproteobacteria</taxon>
        <taxon>Rhodobacterales</taxon>
        <taxon>Roseobacteraceae</taxon>
        <taxon>Sulfitobacter</taxon>
    </lineage>
</organism>
<evidence type="ECO:0000256" key="5">
    <source>
        <dbReference type="RuleBase" id="RU000384"/>
    </source>
</evidence>
<dbReference type="EC" id="6.3.1.-" evidence="7"/>
<dbReference type="InterPro" id="IPR027303">
    <property type="entry name" value="Gln_synth_gly_rich_site"/>
</dbReference>
<evidence type="ECO:0000313" key="7">
    <source>
        <dbReference type="EMBL" id="MFD2738994.1"/>
    </source>
</evidence>
<evidence type="ECO:0000256" key="1">
    <source>
        <dbReference type="ARBA" id="ARBA00001946"/>
    </source>
</evidence>
<accession>A0ABW5TZR2</accession>
<name>A0ABW5TZR2_9RHOB</name>